<accession>A0ACB7GMZ0</accession>
<comment type="caution">
    <text evidence="1">The sequence shown here is derived from an EMBL/GenBank/DDBJ whole genome shotgun (WGS) entry which is preliminary data.</text>
</comment>
<name>A0ACB7GMZ0_MANES</name>
<organism evidence="1 2">
    <name type="scientific">Manihot esculenta</name>
    <name type="common">Cassava</name>
    <name type="synonym">Jatropha manihot</name>
    <dbReference type="NCBI Taxonomy" id="3983"/>
    <lineage>
        <taxon>Eukaryota</taxon>
        <taxon>Viridiplantae</taxon>
        <taxon>Streptophyta</taxon>
        <taxon>Embryophyta</taxon>
        <taxon>Tracheophyta</taxon>
        <taxon>Spermatophyta</taxon>
        <taxon>Magnoliopsida</taxon>
        <taxon>eudicotyledons</taxon>
        <taxon>Gunneridae</taxon>
        <taxon>Pentapetalae</taxon>
        <taxon>rosids</taxon>
        <taxon>fabids</taxon>
        <taxon>Malpighiales</taxon>
        <taxon>Euphorbiaceae</taxon>
        <taxon>Crotonoideae</taxon>
        <taxon>Manihoteae</taxon>
        <taxon>Manihot</taxon>
    </lineage>
</organism>
<proteinExistence type="predicted"/>
<reference evidence="2" key="1">
    <citation type="journal article" date="2016" name="Nat. Biotechnol.">
        <title>Sequencing wild and cultivated cassava and related species reveals extensive interspecific hybridization and genetic diversity.</title>
        <authorList>
            <person name="Bredeson J.V."/>
            <person name="Lyons J.B."/>
            <person name="Prochnik S.E."/>
            <person name="Wu G.A."/>
            <person name="Ha C.M."/>
            <person name="Edsinger-Gonzales E."/>
            <person name="Grimwood J."/>
            <person name="Schmutz J."/>
            <person name="Rabbi I.Y."/>
            <person name="Egesi C."/>
            <person name="Nauluvula P."/>
            <person name="Lebot V."/>
            <person name="Ndunguru J."/>
            <person name="Mkamilo G."/>
            <person name="Bart R.S."/>
            <person name="Setter T.L."/>
            <person name="Gleadow R.M."/>
            <person name="Kulakow P."/>
            <person name="Ferguson M.E."/>
            <person name="Rounsley S."/>
            <person name="Rokhsar D.S."/>
        </authorList>
    </citation>
    <scope>NUCLEOTIDE SEQUENCE [LARGE SCALE GENOMIC DNA]</scope>
    <source>
        <strain evidence="2">cv. AM560-2</strain>
    </source>
</reference>
<protein>
    <submittedName>
        <fullName evidence="1">Uncharacterized protein</fullName>
    </submittedName>
</protein>
<dbReference type="EMBL" id="CM004399">
    <property type="protein sequence ID" value="KAG8641048.1"/>
    <property type="molecule type" value="Genomic_DNA"/>
</dbReference>
<sequence length="448" mass="49877">MAEEKEEVKTFKDLGICEQLLEACDDLGWKNPTKIQVEAIPHALEGKDLIGLAQTGSGKTGAFALPILHSLLEASEKSVQAFFACVMSPTRELAIQIAEQFEALGSGIGVKCAVLVGGVDMVQQAIALGKRPHIIVGTPGRLVDHLSNTKGFSLRTLKYLVLDEADRLLNEDFEKSLDEILKVIPRDRRTYLFSATMTKKVKKLQRACLRNPVKIEAASKYSTVDTLKQQYRFIPAKYKDCYLVYILTEMSGSTSMVFTRTCDATTFLALVLRNLGLRAIPINGHMTQDLTFSGILQQSKRLGALNKFKAGECNILICTDVASRGLDIPSVDMVINYDIPTNSKDYIHRVGRTARAGRSGVAISLVNQYELEWYLLIEKLIGKKLPEFPAEEEEVLLLLERVTEAKRISQMKIKESGGKKRKGGGDGEEEIEKYLGIKDKKSKKFKKR</sequence>
<evidence type="ECO:0000313" key="1">
    <source>
        <dbReference type="EMBL" id="KAG8641048.1"/>
    </source>
</evidence>
<gene>
    <name evidence="1" type="ORF">MANES_13G099900v8</name>
</gene>
<dbReference type="Proteomes" id="UP000091857">
    <property type="component" value="Chromosome 13"/>
</dbReference>
<keyword evidence="2" id="KW-1185">Reference proteome</keyword>
<evidence type="ECO:0000313" key="2">
    <source>
        <dbReference type="Proteomes" id="UP000091857"/>
    </source>
</evidence>